<reference evidence="1" key="1">
    <citation type="submission" date="2024-03" db="EMBL/GenBank/DDBJ databases">
        <title>Novel Streptomyces species of biotechnological and ecological value are a feature of Machair soil.</title>
        <authorList>
            <person name="Prole J.R."/>
            <person name="Goodfellow M."/>
            <person name="Allenby N."/>
            <person name="Ward A.C."/>
        </authorList>
    </citation>
    <scope>NUCLEOTIDE SEQUENCE</scope>
    <source>
        <strain evidence="1">MS2.AVA.5</strain>
    </source>
</reference>
<accession>A0ACC6PML1</accession>
<gene>
    <name evidence="1" type="ORF">WKI67_04865</name>
</gene>
<evidence type="ECO:0000313" key="1">
    <source>
        <dbReference type="EMBL" id="MEJ8632722.1"/>
    </source>
</evidence>
<keyword evidence="2" id="KW-1185">Reference proteome</keyword>
<dbReference type="Proteomes" id="UP001377168">
    <property type="component" value="Unassembled WGS sequence"/>
</dbReference>
<name>A0ACC6PML1_9ACTN</name>
<protein>
    <submittedName>
        <fullName evidence="1">Uncharacterized protein</fullName>
    </submittedName>
</protein>
<comment type="caution">
    <text evidence="1">The sequence shown here is derived from an EMBL/GenBank/DDBJ whole genome shotgun (WGS) entry which is preliminary data.</text>
</comment>
<proteinExistence type="predicted"/>
<dbReference type="EMBL" id="JBBKAJ010000022">
    <property type="protein sequence ID" value="MEJ8632722.1"/>
    <property type="molecule type" value="Genomic_DNA"/>
</dbReference>
<organism evidence="1 2">
    <name type="scientific">Streptomyces achmelvichensis</name>
    <dbReference type="NCBI Taxonomy" id="3134111"/>
    <lineage>
        <taxon>Bacteria</taxon>
        <taxon>Bacillati</taxon>
        <taxon>Actinomycetota</taxon>
        <taxon>Actinomycetes</taxon>
        <taxon>Kitasatosporales</taxon>
        <taxon>Streptomycetaceae</taxon>
        <taxon>Streptomyces</taxon>
    </lineage>
</organism>
<evidence type="ECO:0000313" key="2">
    <source>
        <dbReference type="Proteomes" id="UP001377168"/>
    </source>
</evidence>
<sequence length="223" mass="23291">MPAQETTTLKTAYADKVAADLADNTAEQERIRAELEDLQAQLAGLEADHALLKDMSAALGNTTAAVPHPRRGTKKTATAAGKKTTAKETEAKKTATAAKTTTAPTAKPDAKKTSAKKTLVKKTPVAAKKTTAKASEDKGPALTELIHTHLTGQSEPRTAQEIAKSLAEAHPGRNVNVNLVRTTTERLVGRSRVERVKEGSTVYYTAGVGVAADAQKATAAAAS</sequence>